<name>A0A645JKT4_9ZZZZ</name>
<organism evidence="1">
    <name type="scientific">bioreactor metagenome</name>
    <dbReference type="NCBI Taxonomy" id="1076179"/>
    <lineage>
        <taxon>unclassified sequences</taxon>
        <taxon>metagenomes</taxon>
        <taxon>ecological metagenomes</taxon>
    </lineage>
</organism>
<sequence length="139" mass="15799">MKDYLNSWDKKPVIIRLEAFDKNPTSMMMQQLSGAFKKRSYINGSYIGSWPFAVYIRISGKDTANRLDATGTLNGLHEWLTTTENNVFTNLPYLGDDKKALKIEMTSLPSIAARYDDGSEDYQAIYELEYYCQGGIKNG</sequence>
<gene>
    <name evidence="1" type="ORF">SDC9_211629</name>
</gene>
<dbReference type="EMBL" id="VSSQ01143887">
    <property type="protein sequence ID" value="MPN63862.1"/>
    <property type="molecule type" value="Genomic_DNA"/>
</dbReference>
<accession>A0A645JKT4</accession>
<comment type="caution">
    <text evidence="1">The sequence shown here is derived from an EMBL/GenBank/DDBJ whole genome shotgun (WGS) entry which is preliminary data.</text>
</comment>
<reference evidence="1" key="1">
    <citation type="submission" date="2019-08" db="EMBL/GenBank/DDBJ databases">
        <authorList>
            <person name="Kucharzyk K."/>
            <person name="Murdoch R.W."/>
            <person name="Higgins S."/>
            <person name="Loffler F."/>
        </authorList>
    </citation>
    <scope>NUCLEOTIDE SEQUENCE</scope>
</reference>
<proteinExistence type="predicted"/>
<evidence type="ECO:0000313" key="1">
    <source>
        <dbReference type="EMBL" id="MPN63862.1"/>
    </source>
</evidence>
<protein>
    <submittedName>
        <fullName evidence="1">Uncharacterized protein</fullName>
    </submittedName>
</protein>
<dbReference type="AlphaFoldDB" id="A0A645JKT4"/>